<feature type="active site" evidence="5">
    <location>
        <position position="32"/>
    </location>
</feature>
<dbReference type="NCBIfam" id="TIGR02227">
    <property type="entry name" value="sigpep_I_bact"/>
    <property type="match status" value="1"/>
</dbReference>
<comment type="subcellular location">
    <subcellularLocation>
        <location evidence="1">Cell membrane</location>
        <topology evidence="1">Single-pass type II membrane protein</topology>
    </subcellularLocation>
    <subcellularLocation>
        <location evidence="6">Membrane</location>
        <topology evidence="6">Single-pass type II membrane protein</topology>
    </subcellularLocation>
</comment>
<keyword evidence="4 6" id="KW-0378">Hydrolase</keyword>
<dbReference type="Gene3D" id="2.10.109.10">
    <property type="entry name" value="Umud Fragment, subunit A"/>
    <property type="match status" value="1"/>
</dbReference>
<dbReference type="GO" id="GO:0006465">
    <property type="term" value="P:signal peptide processing"/>
    <property type="evidence" value="ECO:0007669"/>
    <property type="project" value="InterPro"/>
</dbReference>
<proteinExistence type="inferred from homology"/>
<evidence type="ECO:0000256" key="2">
    <source>
        <dbReference type="ARBA" id="ARBA00009370"/>
    </source>
</evidence>
<dbReference type="InterPro" id="IPR000223">
    <property type="entry name" value="Pept_S26A_signal_pept_1"/>
</dbReference>
<dbReference type="SUPFAM" id="SSF51306">
    <property type="entry name" value="LexA/Signal peptidase"/>
    <property type="match status" value="1"/>
</dbReference>
<dbReference type="EMBL" id="LQCI01000002">
    <property type="protein sequence ID" value="KZB88371.1"/>
    <property type="molecule type" value="Genomic_DNA"/>
</dbReference>
<dbReference type="RefSeq" id="WP_061983600.1">
    <property type="nucleotide sequence ID" value="NZ_FOPQ01000004.1"/>
</dbReference>
<organism evidence="8 9">
    <name type="scientific">Amycolatopsis regifaucium</name>
    <dbReference type="NCBI Taxonomy" id="546365"/>
    <lineage>
        <taxon>Bacteria</taxon>
        <taxon>Bacillati</taxon>
        <taxon>Actinomycetota</taxon>
        <taxon>Actinomycetes</taxon>
        <taxon>Pseudonocardiales</taxon>
        <taxon>Pseudonocardiaceae</taxon>
        <taxon>Amycolatopsis</taxon>
    </lineage>
</organism>
<dbReference type="PRINTS" id="PR00727">
    <property type="entry name" value="LEADERPTASE"/>
</dbReference>
<comment type="caution">
    <text evidence="8">The sequence shown here is derived from an EMBL/GenBank/DDBJ whole genome shotgun (WGS) entry which is preliminary data.</text>
</comment>
<dbReference type="GO" id="GO:0004252">
    <property type="term" value="F:serine-type endopeptidase activity"/>
    <property type="evidence" value="ECO:0007669"/>
    <property type="project" value="InterPro"/>
</dbReference>
<feature type="active site" evidence="5">
    <location>
        <position position="74"/>
    </location>
</feature>
<dbReference type="OrthoDB" id="5518017at2"/>
<dbReference type="EC" id="3.4.21.89" evidence="6"/>
<sequence length="152" mass="16875">MSTVAVVLAATLAAVLAGLRFRFVHVVVNGTSMLPTLRPGDRVLVRRMAARSLERGDLVVFARPREEQRSWMIKRVLAAPGDRVPRAEVPVLWGYQEPLVPPGRFVVVGDNPEDSYDSRQFGYLKAESLLGVVVGSSPRGSKRRNRRWPLGD</sequence>
<dbReference type="InterPro" id="IPR036286">
    <property type="entry name" value="LexA/Signal_pep-like_sf"/>
</dbReference>
<dbReference type="InterPro" id="IPR019756">
    <property type="entry name" value="Pept_S26A_signal_pept_1_Ser-AS"/>
</dbReference>
<dbReference type="PANTHER" id="PTHR43390">
    <property type="entry name" value="SIGNAL PEPTIDASE I"/>
    <property type="match status" value="1"/>
</dbReference>
<dbReference type="PANTHER" id="PTHR43390:SF1">
    <property type="entry name" value="CHLOROPLAST PROCESSING PEPTIDASE"/>
    <property type="match status" value="1"/>
</dbReference>
<feature type="domain" description="Peptidase S26" evidence="7">
    <location>
        <begin position="6"/>
        <end position="86"/>
    </location>
</feature>
<dbReference type="AlphaFoldDB" id="A0A154MVQ5"/>
<reference evidence="8 9" key="1">
    <citation type="submission" date="2015-12" db="EMBL/GenBank/DDBJ databases">
        <title>Amycolatopsis regifaucium genome sequencing and assembly.</title>
        <authorList>
            <person name="Mayilraj S."/>
        </authorList>
    </citation>
    <scope>NUCLEOTIDE SEQUENCE [LARGE SCALE GENOMIC DNA]</scope>
    <source>
        <strain evidence="8 9">GY080</strain>
    </source>
</reference>
<dbReference type="GO" id="GO:0005886">
    <property type="term" value="C:plasma membrane"/>
    <property type="evidence" value="ECO:0007669"/>
    <property type="project" value="UniProtKB-SubCell"/>
</dbReference>
<dbReference type="Pfam" id="PF10502">
    <property type="entry name" value="Peptidase_S26"/>
    <property type="match status" value="2"/>
</dbReference>
<dbReference type="InterPro" id="IPR019533">
    <property type="entry name" value="Peptidase_S26"/>
</dbReference>
<dbReference type="Proteomes" id="UP000076321">
    <property type="component" value="Unassembled WGS sequence"/>
</dbReference>
<protein>
    <recommendedName>
        <fullName evidence="6">Signal peptidase I</fullName>
        <ecNumber evidence="6">3.4.21.89</ecNumber>
    </recommendedName>
</protein>
<feature type="domain" description="Peptidase S26" evidence="7">
    <location>
        <begin position="97"/>
        <end position="133"/>
    </location>
</feature>
<name>A0A154MVQ5_9PSEU</name>
<evidence type="ECO:0000313" key="9">
    <source>
        <dbReference type="Proteomes" id="UP000076321"/>
    </source>
</evidence>
<dbReference type="CDD" id="cd06530">
    <property type="entry name" value="S26_SPase_I"/>
    <property type="match status" value="1"/>
</dbReference>
<comment type="catalytic activity">
    <reaction evidence="6">
        <text>Cleavage of hydrophobic, N-terminal signal or leader sequences from secreted and periplasmic proteins.</text>
        <dbReference type="EC" id="3.4.21.89"/>
    </reaction>
</comment>
<evidence type="ECO:0000313" key="8">
    <source>
        <dbReference type="EMBL" id="KZB88371.1"/>
    </source>
</evidence>
<evidence type="ECO:0000256" key="6">
    <source>
        <dbReference type="RuleBase" id="RU362042"/>
    </source>
</evidence>
<evidence type="ECO:0000259" key="7">
    <source>
        <dbReference type="Pfam" id="PF10502"/>
    </source>
</evidence>
<evidence type="ECO:0000256" key="3">
    <source>
        <dbReference type="ARBA" id="ARBA00022670"/>
    </source>
</evidence>
<evidence type="ECO:0000256" key="1">
    <source>
        <dbReference type="ARBA" id="ARBA00004401"/>
    </source>
</evidence>
<evidence type="ECO:0000256" key="4">
    <source>
        <dbReference type="ARBA" id="ARBA00022801"/>
    </source>
</evidence>
<dbReference type="PROSITE" id="PS00501">
    <property type="entry name" value="SPASE_I_1"/>
    <property type="match status" value="1"/>
</dbReference>
<dbReference type="GO" id="GO:0009003">
    <property type="term" value="F:signal peptidase activity"/>
    <property type="evidence" value="ECO:0007669"/>
    <property type="project" value="UniProtKB-EC"/>
</dbReference>
<accession>A0A154MVQ5</accession>
<comment type="similarity">
    <text evidence="2 6">Belongs to the peptidase S26 family.</text>
</comment>
<evidence type="ECO:0000256" key="5">
    <source>
        <dbReference type="PIRSR" id="PIRSR600223-1"/>
    </source>
</evidence>
<gene>
    <name evidence="8" type="ORF">AVL48_20730</name>
</gene>
<keyword evidence="3 6" id="KW-0645">Protease</keyword>